<sequence>MPQKKIAILTQPLKSNYGGIIQNFALQKVLKENGFNVTTVDRDYKEYSKFKLTLNLIKRKLINIFKGNKQFIISYKNKKNIFSNSSYFIDNNINRTKKIRSTIDLKKHFEQNKYDAVIVGSDQVWRPMYSPNIYNYFFDFLEDNQNIKKISYAASFGTDKWEFTNEQTVSCKKLVKQFDLITVREKSAINLVKDHFSRNAQFVIDPTLLIDKQEYINLISSKTININYKGIYTYVLDRNEEKNIIINKIENDLGLTSFFCQPKCAITNPISKNIDDYKYPPMEEWLNGFYSADFVITDSFHGTVFSIIFNKPFIAIVNKERGASRFESLLSELGLLDRLIYNFSEKEIDNILSKSINFEEVNSKIQKLKLKSLELLLKEL</sequence>
<dbReference type="Proteomes" id="UP000672011">
    <property type="component" value="Chromosome"/>
</dbReference>
<dbReference type="InterPro" id="IPR007345">
    <property type="entry name" value="Polysacch_pyruvyl_Trfase"/>
</dbReference>
<organism evidence="2 3">
    <name type="scientific">Faecalibacter bovis</name>
    <dbReference type="NCBI Taxonomy" id="2898187"/>
    <lineage>
        <taxon>Bacteria</taxon>
        <taxon>Pseudomonadati</taxon>
        <taxon>Bacteroidota</taxon>
        <taxon>Flavobacteriia</taxon>
        <taxon>Flavobacteriales</taxon>
        <taxon>Weeksellaceae</taxon>
        <taxon>Faecalibacter</taxon>
    </lineage>
</organism>
<keyword evidence="3" id="KW-1185">Reference proteome</keyword>
<dbReference type="Pfam" id="PF04230">
    <property type="entry name" value="PS_pyruv_trans"/>
    <property type="match status" value="1"/>
</dbReference>
<evidence type="ECO:0000313" key="3">
    <source>
        <dbReference type="Proteomes" id="UP000672011"/>
    </source>
</evidence>
<name>A0ABX7XFN6_9FLAO</name>
<reference evidence="3" key="2">
    <citation type="submission" date="2021-04" db="EMBL/GenBank/DDBJ databases">
        <title>Taxonomy of Flavobacteriaceae bacterium ZY171143.</title>
        <authorList>
            <person name="Li F."/>
        </authorList>
    </citation>
    <scope>NUCLEOTIDE SEQUENCE [LARGE SCALE GENOMIC DNA]</scope>
    <source>
        <strain evidence="3">ZY171143</strain>
    </source>
</reference>
<dbReference type="GO" id="GO:0016740">
    <property type="term" value="F:transferase activity"/>
    <property type="evidence" value="ECO:0007669"/>
    <property type="project" value="UniProtKB-KW"/>
</dbReference>
<evidence type="ECO:0000259" key="1">
    <source>
        <dbReference type="Pfam" id="PF04230"/>
    </source>
</evidence>
<gene>
    <name evidence="2" type="ORF">J9309_04725</name>
</gene>
<reference evidence="2 3" key="1">
    <citation type="journal article" date="2021" name="Int. J. Syst. Evol. Microbiol.">
        <title>Faecalibacter bovis sp. nov., isolated from cow faeces.</title>
        <authorList>
            <person name="Li F."/>
            <person name="Zhao W."/>
            <person name="Hong Q."/>
            <person name="Shao Q."/>
            <person name="Song J."/>
            <person name="Yang S."/>
        </authorList>
    </citation>
    <scope>NUCLEOTIDE SEQUENCE [LARGE SCALE GENOMIC DNA]</scope>
    <source>
        <strain evidence="2 3">ZY171143</strain>
    </source>
</reference>
<protein>
    <submittedName>
        <fullName evidence="2">Polysaccharide pyruvyl transferase family protein</fullName>
    </submittedName>
</protein>
<dbReference type="RefSeq" id="WP_230477392.1">
    <property type="nucleotide sequence ID" value="NZ_CP072842.1"/>
</dbReference>
<dbReference type="EMBL" id="CP072842">
    <property type="protein sequence ID" value="QTV06632.1"/>
    <property type="molecule type" value="Genomic_DNA"/>
</dbReference>
<evidence type="ECO:0000313" key="2">
    <source>
        <dbReference type="EMBL" id="QTV06632.1"/>
    </source>
</evidence>
<proteinExistence type="predicted"/>
<accession>A0ABX7XFN6</accession>
<feature type="domain" description="Polysaccharide pyruvyl transferase" evidence="1">
    <location>
        <begin position="16"/>
        <end position="319"/>
    </location>
</feature>
<keyword evidence="2" id="KW-0808">Transferase</keyword>